<reference evidence="1" key="1">
    <citation type="thesis" date="2020" institute="ProQuest LLC" country="789 East Eisenhower Parkway, Ann Arbor, MI, USA">
        <title>Comparative Genomics and Chromosome Evolution.</title>
        <authorList>
            <person name="Mudd A.B."/>
        </authorList>
    </citation>
    <scope>NUCLEOTIDE SEQUENCE</scope>
    <source>
        <strain evidence="1">HN-11 Male</strain>
        <tissue evidence="1">Kidney and liver</tissue>
    </source>
</reference>
<dbReference type="Proteomes" id="UP000770717">
    <property type="component" value="Unassembled WGS sequence"/>
</dbReference>
<gene>
    <name evidence="1" type="ORF">GDO78_020041</name>
</gene>
<sequence>MHHKASIVISVEPVLSNPGTTMTPAWLQPLAYIVQGPTMNTLAPFHGQGTLAYGPFFTDTARGDLVQAACHS</sequence>
<organism evidence="1 2">
    <name type="scientific">Eleutherodactylus coqui</name>
    <name type="common">Puerto Rican coqui</name>
    <dbReference type="NCBI Taxonomy" id="57060"/>
    <lineage>
        <taxon>Eukaryota</taxon>
        <taxon>Metazoa</taxon>
        <taxon>Chordata</taxon>
        <taxon>Craniata</taxon>
        <taxon>Vertebrata</taxon>
        <taxon>Euteleostomi</taxon>
        <taxon>Amphibia</taxon>
        <taxon>Batrachia</taxon>
        <taxon>Anura</taxon>
        <taxon>Neobatrachia</taxon>
        <taxon>Hyloidea</taxon>
        <taxon>Eleutherodactylidae</taxon>
        <taxon>Eleutherodactylinae</taxon>
        <taxon>Eleutherodactylus</taxon>
        <taxon>Eleutherodactylus</taxon>
    </lineage>
</organism>
<comment type="caution">
    <text evidence="1">The sequence shown here is derived from an EMBL/GenBank/DDBJ whole genome shotgun (WGS) entry which is preliminary data.</text>
</comment>
<protein>
    <submittedName>
        <fullName evidence="1">Uncharacterized protein</fullName>
    </submittedName>
</protein>
<keyword evidence="2" id="KW-1185">Reference proteome</keyword>
<evidence type="ECO:0000313" key="2">
    <source>
        <dbReference type="Proteomes" id="UP000770717"/>
    </source>
</evidence>
<name>A0A8J6EHZ0_ELECQ</name>
<accession>A0A8J6EHZ0</accession>
<evidence type="ECO:0000313" key="1">
    <source>
        <dbReference type="EMBL" id="KAG9469637.1"/>
    </source>
</evidence>
<proteinExistence type="predicted"/>
<dbReference type="EMBL" id="WNTK01000467">
    <property type="protein sequence ID" value="KAG9469637.1"/>
    <property type="molecule type" value="Genomic_DNA"/>
</dbReference>
<dbReference type="AlphaFoldDB" id="A0A8J6EHZ0"/>